<dbReference type="AlphaFoldDB" id="A0A024QAX1"/>
<sequence length="105" mass="12018">MKHTKEDIQKIIAEYVGGPTEKIKSRPSLQTYKESAKMVATGERKLKRLRLSAADRRHLSVLREAMSELRQALEAGAQANEIKHKRKMNNAVRLANDYTRRTDGK</sequence>
<reference evidence="3" key="2">
    <citation type="submission" date="2014-05" db="EMBL/GenBank/DDBJ databases">
        <title>Draft genome sequence of Virgibacillus massiliensis Vm-5.</title>
        <authorList>
            <person name="Khelaifia S."/>
            <person name="Croce O."/>
            <person name="Lagier J.C."/>
            <person name="Raoult D."/>
        </authorList>
    </citation>
    <scope>NUCLEOTIDE SEQUENCE [LARGE SCALE GENOMIC DNA]</scope>
    <source>
        <strain evidence="3">Vm-5</strain>
    </source>
</reference>
<dbReference type="RefSeq" id="WP_038243009.1">
    <property type="nucleotide sequence ID" value="NZ_BNER01000003.1"/>
</dbReference>
<proteinExistence type="predicted"/>
<evidence type="ECO:0000256" key="1">
    <source>
        <dbReference type="SAM" id="MobiDB-lite"/>
    </source>
</evidence>
<comment type="caution">
    <text evidence="2">The sequence shown here is derived from an EMBL/GenBank/DDBJ whole genome shotgun (WGS) entry which is preliminary data.</text>
</comment>
<keyword evidence="3" id="KW-1185">Reference proteome</keyword>
<protein>
    <submittedName>
        <fullName evidence="2">Uncharacterized protein</fullName>
    </submittedName>
</protein>
<name>A0A024QAX1_9BACI</name>
<gene>
    <name evidence="2" type="ORF">BN990_01353</name>
</gene>
<dbReference type="EMBL" id="CCDP010000001">
    <property type="protein sequence ID" value="CDQ39071.1"/>
    <property type="molecule type" value="Genomic_DNA"/>
</dbReference>
<dbReference type="Proteomes" id="UP000028875">
    <property type="component" value="Unassembled WGS sequence"/>
</dbReference>
<feature type="region of interest" description="Disordered" evidence="1">
    <location>
        <begin position="80"/>
        <end position="105"/>
    </location>
</feature>
<evidence type="ECO:0000313" key="2">
    <source>
        <dbReference type="EMBL" id="CDQ39071.1"/>
    </source>
</evidence>
<reference evidence="2 3" key="1">
    <citation type="submission" date="2014-03" db="EMBL/GenBank/DDBJ databases">
        <authorList>
            <person name="Urmite Genomes U."/>
        </authorList>
    </citation>
    <scope>NUCLEOTIDE SEQUENCE [LARGE SCALE GENOMIC DNA]</scope>
    <source>
        <strain evidence="2 3">Vm-5</strain>
    </source>
</reference>
<dbReference type="STRING" id="1462526.BN990_01353"/>
<accession>A0A024QAX1</accession>
<organism evidence="2 3">
    <name type="scientific">Virgibacillus massiliensis</name>
    <dbReference type="NCBI Taxonomy" id="1462526"/>
    <lineage>
        <taxon>Bacteria</taxon>
        <taxon>Bacillati</taxon>
        <taxon>Bacillota</taxon>
        <taxon>Bacilli</taxon>
        <taxon>Bacillales</taxon>
        <taxon>Bacillaceae</taxon>
        <taxon>Virgibacillus</taxon>
    </lineage>
</organism>
<evidence type="ECO:0000313" key="3">
    <source>
        <dbReference type="Proteomes" id="UP000028875"/>
    </source>
</evidence>